<evidence type="ECO:0000256" key="5">
    <source>
        <dbReference type="SAM" id="Phobius"/>
    </source>
</evidence>
<proteinExistence type="predicted"/>
<evidence type="ECO:0000256" key="4">
    <source>
        <dbReference type="ARBA" id="ARBA00023136"/>
    </source>
</evidence>
<dbReference type="EMBL" id="CP115301">
    <property type="protein sequence ID" value="WBO69637.1"/>
    <property type="molecule type" value="Genomic_DNA"/>
</dbReference>
<feature type="transmembrane region" description="Helical" evidence="5">
    <location>
        <begin position="184"/>
        <end position="203"/>
    </location>
</feature>
<feature type="transmembrane region" description="Helical" evidence="5">
    <location>
        <begin position="223"/>
        <end position="250"/>
    </location>
</feature>
<keyword evidence="4 5" id="KW-0472">Membrane</keyword>
<dbReference type="PANTHER" id="PTHR43229">
    <property type="entry name" value="NODULATION PROTEIN J"/>
    <property type="match status" value="1"/>
</dbReference>
<dbReference type="Pfam" id="PF01061">
    <property type="entry name" value="ABC2_membrane"/>
    <property type="match status" value="1"/>
</dbReference>
<evidence type="ECO:0000256" key="2">
    <source>
        <dbReference type="ARBA" id="ARBA00022692"/>
    </source>
</evidence>
<feature type="domain" description="ABC-2 type transporter transmembrane" evidence="6">
    <location>
        <begin position="21"/>
        <end position="222"/>
    </location>
</feature>
<evidence type="ECO:0000256" key="3">
    <source>
        <dbReference type="ARBA" id="ARBA00022989"/>
    </source>
</evidence>
<feature type="transmembrane region" description="Helical" evidence="5">
    <location>
        <begin position="65"/>
        <end position="86"/>
    </location>
</feature>
<name>A0ABY7PGV6_9ACTN</name>
<feature type="transmembrane region" description="Helical" evidence="5">
    <location>
        <begin position="145"/>
        <end position="172"/>
    </location>
</feature>
<geneLocation type="plasmid" evidence="7 8">
    <name>punmamed1</name>
</geneLocation>
<accession>A0ABY7PGV6</accession>
<evidence type="ECO:0000313" key="7">
    <source>
        <dbReference type="EMBL" id="WBO69637.1"/>
    </source>
</evidence>
<dbReference type="Proteomes" id="UP001212326">
    <property type="component" value="Plasmid punmamed1"/>
</dbReference>
<comment type="subcellular location">
    <subcellularLocation>
        <location evidence="1">Membrane</location>
        <topology evidence="1">Multi-pass membrane protein</topology>
    </subcellularLocation>
</comment>
<organism evidence="7 8">
    <name type="scientific">Streptomyces camelliae</name>
    <dbReference type="NCBI Taxonomy" id="3004093"/>
    <lineage>
        <taxon>Bacteria</taxon>
        <taxon>Bacillati</taxon>
        <taxon>Actinomycetota</taxon>
        <taxon>Actinomycetes</taxon>
        <taxon>Kitasatosporales</taxon>
        <taxon>Streptomycetaceae</taxon>
        <taxon>Streptomyces</taxon>
    </lineage>
</organism>
<evidence type="ECO:0000313" key="8">
    <source>
        <dbReference type="Proteomes" id="UP001212326"/>
    </source>
</evidence>
<evidence type="ECO:0000259" key="6">
    <source>
        <dbReference type="Pfam" id="PF01061"/>
    </source>
</evidence>
<sequence>MTGPRGLADPRATAGYLVRAWRMELRQLLRTRLYLFVAVFLPLICASLAFYMLGDSDRDVAPVSVALSAGMMGMWSSTLLGSGNAINRLRWMQVLEPLVASPRSTFLITVPFALATASLGLYGLGATLLWSALLFGMPLHLAHPALFLVALPATVAAVGMLGLLLSSAFILYPTAQSLANFFEYPVWMLSGMLVPVSALPGPARTVSWVLSPTWGVKALQGAALGGGGVGRALGMCALLAAGYAALTLLLQRRFEWLARSSGTLALQ</sequence>
<dbReference type="RefSeq" id="WP_270086814.1">
    <property type="nucleotide sequence ID" value="NZ_CP115301.1"/>
</dbReference>
<keyword evidence="7" id="KW-0614">Plasmid</keyword>
<keyword evidence="8" id="KW-1185">Reference proteome</keyword>
<keyword evidence="3 5" id="KW-1133">Transmembrane helix</keyword>
<dbReference type="InterPro" id="IPR051784">
    <property type="entry name" value="Nod_factor_ABC_transporter"/>
</dbReference>
<dbReference type="PANTHER" id="PTHR43229:SF6">
    <property type="entry name" value="ABC-TYPE MULTIDRUG TRANSPORT SYSTEM, PERMEASE COMPONENT"/>
    <property type="match status" value="1"/>
</dbReference>
<feature type="transmembrane region" description="Helical" evidence="5">
    <location>
        <begin position="106"/>
        <end position="133"/>
    </location>
</feature>
<dbReference type="InterPro" id="IPR013525">
    <property type="entry name" value="ABC2_TM"/>
</dbReference>
<evidence type="ECO:0000256" key="1">
    <source>
        <dbReference type="ARBA" id="ARBA00004141"/>
    </source>
</evidence>
<feature type="transmembrane region" description="Helical" evidence="5">
    <location>
        <begin position="33"/>
        <end position="53"/>
    </location>
</feature>
<protein>
    <submittedName>
        <fullName evidence="7">ABC transporter permease</fullName>
    </submittedName>
</protein>
<reference evidence="7 8" key="1">
    <citation type="submission" date="2022-12" db="EMBL/GenBank/DDBJ databases">
        <title>HUAS 2-6.</title>
        <authorList>
            <person name="Mo P."/>
        </authorList>
    </citation>
    <scope>NUCLEOTIDE SEQUENCE [LARGE SCALE GENOMIC DNA]</scope>
    <source>
        <strain evidence="7 8">HUAS 2-6</strain>
        <plasmid evidence="7 8">punmamed1</plasmid>
    </source>
</reference>
<gene>
    <name evidence="7" type="ORF">O1G22_43635</name>
</gene>
<keyword evidence="2 5" id="KW-0812">Transmembrane</keyword>